<organism evidence="2 3">
    <name type="scientific">Psychrobacter piechaudii</name>
    <dbReference type="NCBI Taxonomy" id="1945521"/>
    <lineage>
        <taxon>Bacteria</taxon>
        <taxon>Pseudomonadati</taxon>
        <taxon>Pseudomonadota</taxon>
        <taxon>Gammaproteobacteria</taxon>
        <taxon>Moraxellales</taxon>
        <taxon>Moraxellaceae</taxon>
        <taxon>Psychrobacter</taxon>
    </lineage>
</organism>
<evidence type="ECO:0000313" key="2">
    <source>
        <dbReference type="EMBL" id="SJM72942.1"/>
    </source>
</evidence>
<keyword evidence="2" id="KW-0808">Transferase</keyword>
<dbReference type="STRING" id="1945521.A1232T_02141"/>
<dbReference type="InterPro" id="IPR001296">
    <property type="entry name" value="Glyco_trans_1"/>
</dbReference>
<feature type="domain" description="Glycosyl transferase family 1" evidence="1">
    <location>
        <begin position="93"/>
        <end position="242"/>
    </location>
</feature>
<dbReference type="Gene3D" id="3.40.50.2000">
    <property type="entry name" value="Glycogen Phosphorylase B"/>
    <property type="match status" value="1"/>
</dbReference>
<dbReference type="AlphaFoldDB" id="A0A1R4GYQ5"/>
<dbReference type="PANTHER" id="PTHR45947:SF3">
    <property type="entry name" value="SULFOQUINOVOSYL TRANSFERASE SQD2"/>
    <property type="match status" value="1"/>
</dbReference>
<accession>A0A1R4GYQ5</accession>
<gene>
    <name evidence="2" type="primary">gtf1</name>
    <name evidence="2" type="ORF">A1232T_02141</name>
</gene>
<keyword evidence="3" id="KW-1185">Reference proteome</keyword>
<dbReference type="GO" id="GO:0016757">
    <property type="term" value="F:glycosyltransferase activity"/>
    <property type="evidence" value="ECO:0007669"/>
    <property type="project" value="InterPro"/>
</dbReference>
<proteinExistence type="predicted"/>
<reference evidence="2 3" key="1">
    <citation type="submission" date="2017-02" db="EMBL/GenBank/DDBJ databases">
        <authorList>
            <person name="Peterson S.W."/>
        </authorList>
    </citation>
    <scope>NUCLEOTIDE SEQUENCE [LARGE SCALE GENOMIC DNA]</scope>
    <source>
        <strain evidence="2">Psychrobacter_piechaudii</strain>
    </source>
</reference>
<dbReference type="InterPro" id="IPR050194">
    <property type="entry name" value="Glycosyltransferase_grp1"/>
</dbReference>
<evidence type="ECO:0000313" key="3">
    <source>
        <dbReference type="Proteomes" id="UP000188357"/>
    </source>
</evidence>
<dbReference type="EMBL" id="FUGE01000223">
    <property type="protein sequence ID" value="SJM72942.1"/>
    <property type="molecule type" value="Genomic_DNA"/>
</dbReference>
<dbReference type="CDD" id="cd03801">
    <property type="entry name" value="GT4_PimA-like"/>
    <property type="match status" value="1"/>
</dbReference>
<sequence>MNSFFSPKFSFFPLLVSKFLRRKIVLGTRGEFSDGALKLKTKKKKIFIEIYKLLKLPHGIVFQASSEYEAADIRRGLGSKIDIFIAEDIAAQEFAENLPNREQTTKAIFLSRISPMKNLDLALNILKKVKEPLLYDIYGPIEDELYWKKCQEVIAELPPNIVVQYKGELTPDQVVSKLSSYDFFFMPTKGENYGHVIAEALCAGLPLVISDTTPWRNLESLGIGWDLPLDNLDVFSEVIDKLSVMSEDEHLEMRQTVLKWAKQKFAQRNAIESNITMFRYAYNKKKGINNAI</sequence>
<dbReference type="SUPFAM" id="SSF53756">
    <property type="entry name" value="UDP-Glycosyltransferase/glycogen phosphorylase"/>
    <property type="match status" value="1"/>
</dbReference>
<protein>
    <submittedName>
        <fullName evidence="2">Glycosyltransferase Gtf1</fullName>
    </submittedName>
</protein>
<dbReference type="Proteomes" id="UP000188357">
    <property type="component" value="Unassembled WGS sequence"/>
</dbReference>
<evidence type="ECO:0000259" key="1">
    <source>
        <dbReference type="Pfam" id="PF00534"/>
    </source>
</evidence>
<name>A0A1R4GYQ5_9GAMM</name>
<dbReference type="PANTHER" id="PTHR45947">
    <property type="entry name" value="SULFOQUINOVOSYL TRANSFERASE SQD2"/>
    <property type="match status" value="1"/>
</dbReference>
<dbReference type="Pfam" id="PF00534">
    <property type="entry name" value="Glycos_transf_1"/>
    <property type="match status" value="1"/>
</dbReference>